<dbReference type="InterPro" id="IPR044715">
    <property type="entry name" value="WDR86-like"/>
</dbReference>
<evidence type="ECO:0000313" key="9">
    <source>
        <dbReference type="EMBL" id="OMO57419.1"/>
    </source>
</evidence>
<keyword evidence="2 7" id="KW-0479">Metal-binding</keyword>
<organism evidence="9 10">
    <name type="scientific">Corchorus capsularis</name>
    <name type="common">Jute</name>
    <dbReference type="NCBI Taxonomy" id="210143"/>
    <lineage>
        <taxon>Eukaryota</taxon>
        <taxon>Viridiplantae</taxon>
        <taxon>Streptophyta</taxon>
        <taxon>Embryophyta</taxon>
        <taxon>Tracheophyta</taxon>
        <taxon>Spermatophyta</taxon>
        <taxon>Magnoliopsida</taxon>
        <taxon>eudicotyledons</taxon>
        <taxon>Gunneridae</taxon>
        <taxon>Pentapetalae</taxon>
        <taxon>rosids</taxon>
        <taxon>malvids</taxon>
        <taxon>Malvales</taxon>
        <taxon>Malvaceae</taxon>
        <taxon>Grewioideae</taxon>
        <taxon>Apeibeae</taxon>
        <taxon>Corchorus</taxon>
    </lineage>
</organism>
<keyword evidence="4 7" id="KW-0863">Zinc-finger</keyword>
<dbReference type="Proteomes" id="UP000188268">
    <property type="component" value="Unassembled WGS sequence"/>
</dbReference>
<dbReference type="AlphaFoldDB" id="A0A1R3GH91"/>
<dbReference type="PROSITE" id="PS50082">
    <property type="entry name" value="WD_REPEATS_2"/>
    <property type="match status" value="3"/>
</dbReference>
<reference evidence="9 10" key="1">
    <citation type="submission" date="2013-09" db="EMBL/GenBank/DDBJ databases">
        <title>Corchorus capsularis genome sequencing.</title>
        <authorList>
            <person name="Alam M."/>
            <person name="Haque M.S."/>
            <person name="Islam M.S."/>
            <person name="Emdad E.M."/>
            <person name="Islam M.M."/>
            <person name="Ahmed B."/>
            <person name="Halim A."/>
            <person name="Hossen Q.M.M."/>
            <person name="Hossain M.Z."/>
            <person name="Ahmed R."/>
            <person name="Khan M.M."/>
            <person name="Islam R."/>
            <person name="Rashid M.M."/>
            <person name="Khan S.A."/>
            <person name="Rahman M.S."/>
            <person name="Alam M."/>
        </authorList>
    </citation>
    <scope>NUCLEOTIDE SEQUENCE [LARGE SCALE GENOMIC DNA]</scope>
    <source>
        <strain evidence="10">cv. CVL-1</strain>
        <tissue evidence="9">Whole seedling</tissue>
    </source>
</reference>
<keyword evidence="5 7" id="KW-0862">Zinc</keyword>
<evidence type="ECO:0000259" key="8">
    <source>
        <dbReference type="PROSITE" id="PS50103"/>
    </source>
</evidence>
<dbReference type="Gene3D" id="2.130.10.10">
    <property type="entry name" value="YVTN repeat-like/Quinoprotein amine dehydrogenase"/>
    <property type="match status" value="2"/>
</dbReference>
<dbReference type="InterPro" id="IPR019775">
    <property type="entry name" value="WD40_repeat_CS"/>
</dbReference>
<proteinExistence type="predicted"/>
<dbReference type="InterPro" id="IPR000571">
    <property type="entry name" value="Znf_CCCH"/>
</dbReference>
<name>A0A1R3GH91_COCAP</name>
<evidence type="ECO:0000313" key="10">
    <source>
        <dbReference type="Proteomes" id="UP000188268"/>
    </source>
</evidence>
<dbReference type="PROSITE" id="PS00678">
    <property type="entry name" value="WD_REPEATS_1"/>
    <property type="match status" value="1"/>
</dbReference>
<evidence type="ECO:0000256" key="6">
    <source>
        <dbReference type="PROSITE-ProRule" id="PRU00221"/>
    </source>
</evidence>
<keyword evidence="10" id="KW-1185">Reference proteome</keyword>
<comment type="caution">
    <text evidence="9">The sequence shown here is derived from an EMBL/GenBank/DDBJ whole genome shotgun (WGS) entry which is preliminary data.</text>
</comment>
<evidence type="ECO:0000256" key="7">
    <source>
        <dbReference type="PROSITE-ProRule" id="PRU00723"/>
    </source>
</evidence>
<gene>
    <name evidence="9" type="ORF">CCACVL1_25778</name>
</gene>
<feature type="zinc finger region" description="C3H1-type" evidence="7">
    <location>
        <begin position="35"/>
        <end position="62"/>
    </location>
</feature>
<evidence type="ECO:0000256" key="5">
    <source>
        <dbReference type="ARBA" id="ARBA00022833"/>
    </source>
</evidence>
<dbReference type="Gene3D" id="3.30.1370.210">
    <property type="match status" value="1"/>
</dbReference>
<dbReference type="EMBL" id="AWWV01014357">
    <property type="protein sequence ID" value="OMO57419.1"/>
    <property type="molecule type" value="Genomic_DNA"/>
</dbReference>
<dbReference type="PROSITE" id="PS50103">
    <property type="entry name" value="ZF_C3H1"/>
    <property type="match status" value="1"/>
</dbReference>
<dbReference type="PANTHER" id="PTHR44489">
    <property type="match status" value="1"/>
</dbReference>
<dbReference type="InterPro" id="IPR036855">
    <property type="entry name" value="Znf_CCCH_sf"/>
</dbReference>
<dbReference type="GO" id="GO:0008270">
    <property type="term" value="F:zinc ion binding"/>
    <property type="evidence" value="ECO:0007669"/>
    <property type="project" value="UniProtKB-KW"/>
</dbReference>
<dbReference type="PROSITE" id="PS50294">
    <property type="entry name" value="WD_REPEATS_REGION"/>
    <property type="match status" value="2"/>
</dbReference>
<dbReference type="STRING" id="210143.A0A1R3GH91"/>
<keyword evidence="3" id="KW-0677">Repeat</keyword>
<dbReference type="PANTHER" id="PTHR44489:SF14">
    <property type="entry name" value="ZINC FINGER CCCH DOMAIN-CONTAINING PROTEIN 59-RELATED"/>
    <property type="match status" value="1"/>
</dbReference>
<dbReference type="InterPro" id="IPR036322">
    <property type="entry name" value="WD40_repeat_dom_sf"/>
</dbReference>
<evidence type="ECO:0000256" key="1">
    <source>
        <dbReference type="ARBA" id="ARBA00022574"/>
    </source>
</evidence>
<dbReference type="SMART" id="SM00356">
    <property type="entry name" value="ZnF_C3H1"/>
    <property type="match status" value="1"/>
</dbReference>
<sequence length="364" mass="39871">MEVNGKGRNFANTDLCSTSAKGCRPRNSNASTPKPPGVSLCKYWMSGRCSRGDSCWYLHSWSLGHGFTHLARLEGHKKAVKGIALPLGSDKLYTGSSDGTARLWDCITGKCAYSNNLGDEVWSMITEGHWVFIGMKDFIKALNIQTSNEINLEGPVGQVYAMAVANDKLFAGTQNGDIMAWRASSEANPFHLAASLQGHTRAVLCLSVGENMLFSGSADNTIRVWDTETLQCIKTLNGHADAVTSVIHCNGHLFSCSLDGTIKVWFASEGQQNWEVIHTHKEETGVLTLCGMNDAEMKPVLCCSCNDNTVRLYDLPSFTERGRLFSKREVRVIERGPSGLFFTGDAAGSLSVWMWVQKPQEEAS</sequence>
<evidence type="ECO:0000256" key="2">
    <source>
        <dbReference type="ARBA" id="ARBA00022723"/>
    </source>
</evidence>
<dbReference type="OrthoDB" id="59941at2759"/>
<evidence type="ECO:0000256" key="3">
    <source>
        <dbReference type="ARBA" id="ARBA00022737"/>
    </source>
</evidence>
<keyword evidence="1 6" id="KW-0853">WD repeat</keyword>
<dbReference type="SUPFAM" id="SSF50978">
    <property type="entry name" value="WD40 repeat-like"/>
    <property type="match status" value="1"/>
</dbReference>
<dbReference type="Pfam" id="PF00400">
    <property type="entry name" value="WD40"/>
    <property type="match status" value="3"/>
</dbReference>
<feature type="domain" description="C3H1-type" evidence="8">
    <location>
        <begin position="35"/>
        <end position="62"/>
    </location>
</feature>
<feature type="repeat" description="WD" evidence="6">
    <location>
        <begin position="236"/>
        <end position="265"/>
    </location>
</feature>
<dbReference type="PRINTS" id="PR00320">
    <property type="entry name" value="GPROTEINBRPT"/>
</dbReference>
<dbReference type="InterPro" id="IPR015943">
    <property type="entry name" value="WD40/YVTN_repeat-like_dom_sf"/>
</dbReference>
<dbReference type="OMA" id="MAGHCHR"/>
<dbReference type="SUPFAM" id="SSF90229">
    <property type="entry name" value="CCCH zinc finger"/>
    <property type="match status" value="1"/>
</dbReference>
<dbReference type="InterPro" id="IPR001680">
    <property type="entry name" value="WD40_rpt"/>
</dbReference>
<feature type="repeat" description="WD" evidence="6">
    <location>
        <begin position="73"/>
        <end position="114"/>
    </location>
</feature>
<protein>
    <submittedName>
        <fullName evidence="9">Zinc finger, CCCH-type</fullName>
    </submittedName>
</protein>
<accession>A0A1R3GH91</accession>
<evidence type="ECO:0000256" key="4">
    <source>
        <dbReference type="ARBA" id="ARBA00022771"/>
    </source>
</evidence>
<dbReference type="InterPro" id="IPR020472">
    <property type="entry name" value="WD40_PAC1"/>
</dbReference>
<feature type="repeat" description="WD" evidence="6">
    <location>
        <begin position="196"/>
        <end position="235"/>
    </location>
</feature>
<dbReference type="SMART" id="SM00320">
    <property type="entry name" value="WD40"/>
    <property type="match status" value="6"/>
</dbReference>
<dbReference type="Pfam" id="PF18345">
    <property type="entry name" value="zf_CCCH_4"/>
    <property type="match status" value="1"/>
</dbReference>
<dbReference type="Gramene" id="OMO57419">
    <property type="protein sequence ID" value="OMO57419"/>
    <property type="gene ID" value="CCACVL1_25778"/>
</dbReference>